<evidence type="ECO:0000256" key="2">
    <source>
        <dbReference type="ARBA" id="ARBA00022833"/>
    </source>
</evidence>
<comment type="similarity">
    <text evidence="1 5">Belongs to the eukaryotic ribosomal protein eS27 family.</text>
</comment>
<keyword evidence="2 5" id="KW-0862">Zinc</keyword>
<evidence type="ECO:0000256" key="4">
    <source>
        <dbReference type="ARBA" id="ARBA00023274"/>
    </source>
</evidence>
<dbReference type="GO" id="GO:0005840">
    <property type="term" value="C:ribosome"/>
    <property type="evidence" value="ECO:0007669"/>
    <property type="project" value="UniProtKB-KW"/>
</dbReference>
<comment type="subunit">
    <text evidence="5">Part of the 30S ribosomal subunit.</text>
</comment>
<evidence type="ECO:0000256" key="1">
    <source>
        <dbReference type="ARBA" id="ARBA00010919"/>
    </source>
</evidence>
<keyword evidence="4 5" id="KW-0687">Ribonucleoprotein</keyword>
<evidence type="ECO:0000256" key="3">
    <source>
        <dbReference type="ARBA" id="ARBA00022980"/>
    </source>
</evidence>
<dbReference type="GO" id="GO:0006412">
    <property type="term" value="P:translation"/>
    <property type="evidence" value="ECO:0007669"/>
    <property type="project" value="UniProtKB-UniRule"/>
</dbReference>
<gene>
    <name evidence="5" type="primary">rps27e</name>
</gene>
<dbReference type="Gene3D" id="2.20.25.100">
    <property type="entry name" value="Zn-binding ribosomal proteins"/>
    <property type="match status" value="1"/>
</dbReference>
<dbReference type="SUPFAM" id="SSF57829">
    <property type="entry name" value="Zn-binding ribosomal proteins"/>
    <property type="match status" value="1"/>
</dbReference>
<keyword evidence="5" id="KW-0863">Zinc-finger</keyword>
<protein>
    <recommendedName>
        <fullName evidence="5">Small ribosomal subunit protein eS27</fullName>
    </recommendedName>
</protein>
<evidence type="ECO:0000313" key="6">
    <source>
        <dbReference type="EMBL" id="AOZ56167.1"/>
    </source>
</evidence>
<dbReference type="HAMAP" id="MF_00371">
    <property type="entry name" value="Ribosomal_eS27"/>
    <property type="match status" value="1"/>
</dbReference>
<dbReference type="Pfam" id="PF01667">
    <property type="entry name" value="Ribosomal_S27e"/>
    <property type="match status" value="1"/>
</dbReference>
<evidence type="ECO:0000256" key="5">
    <source>
        <dbReference type="HAMAP-Rule" id="MF_00371"/>
    </source>
</evidence>
<feature type="binding site" evidence="5">
    <location>
        <position position="39"/>
    </location>
    <ligand>
        <name>Zn(2+)</name>
        <dbReference type="ChEBI" id="CHEBI:29105"/>
    </ligand>
</feature>
<dbReference type="PANTHER" id="PTHR11594">
    <property type="entry name" value="40S RIBOSOMAL PROTEIN S27"/>
    <property type="match status" value="1"/>
</dbReference>
<accession>A0A1L2JKA5</accession>
<dbReference type="GO" id="GO:0008270">
    <property type="term" value="F:zinc ion binding"/>
    <property type="evidence" value="ECO:0007669"/>
    <property type="project" value="UniProtKB-UniRule"/>
</dbReference>
<dbReference type="EMBL" id="KX765081">
    <property type="protein sequence ID" value="AOZ56167.1"/>
    <property type="molecule type" value="Genomic_DNA"/>
</dbReference>
<dbReference type="NCBIfam" id="NF001629">
    <property type="entry name" value="PRK00415.1"/>
    <property type="match status" value="1"/>
</dbReference>
<feature type="zinc finger region" description="C4-type" evidence="5">
    <location>
        <begin position="20"/>
        <end position="42"/>
    </location>
</feature>
<feature type="binding site" evidence="5">
    <location>
        <position position="20"/>
    </location>
    <ligand>
        <name>Zn(2+)</name>
        <dbReference type="ChEBI" id="CHEBI:29105"/>
    </ligand>
</feature>
<dbReference type="GO" id="GO:0003735">
    <property type="term" value="F:structural constituent of ribosome"/>
    <property type="evidence" value="ECO:0007669"/>
    <property type="project" value="InterPro"/>
</dbReference>
<feature type="binding site" evidence="5">
    <location>
        <position position="42"/>
    </location>
    <ligand>
        <name>Zn(2+)</name>
        <dbReference type="ChEBI" id="CHEBI:29105"/>
    </ligand>
</feature>
<dbReference type="AlphaFoldDB" id="A0A1L2JKA5"/>
<name>A0A1L2JKA5_9CREN</name>
<reference evidence="6" key="1">
    <citation type="journal article" date="2017" name="Nature">
        <title>Metagenomic exploration of ASGARD archaea illuminates the origin of cellular complexity in eukaryotes.</title>
        <authorList>
            <person name="Zaremba-Niedzwiedzka K."/>
            <person name="Caceres E.F."/>
            <person name="Saw J.H.W."/>
            <person name="Backstrom D."/>
            <person name="Juzokaite L."/>
            <person name="Vancaester E."/>
            <person name="Seitz K.W."/>
            <person name="Anantharaman K."/>
            <person name="Starnawski P."/>
            <person name="Kjeldsen K.U."/>
            <person name="Stott M.B."/>
            <person name="Nunoura T."/>
            <person name="Banfield J.F."/>
            <person name="Schramm A."/>
            <person name="Baker B.J."/>
            <person name="Spang A."/>
            <person name="Ettema T.J.G."/>
        </authorList>
    </citation>
    <scope>NUCLEOTIDE SEQUENCE</scope>
    <source>
        <strain evidence="6">TIV_1</strain>
    </source>
</reference>
<dbReference type="InterPro" id="IPR011332">
    <property type="entry name" value="Ribosomal_zn-bd"/>
</dbReference>
<proteinExistence type="inferred from homology"/>
<organism evidence="6">
    <name type="scientific">uncultured korarchaeote</name>
    <dbReference type="NCBI Taxonomy" id="161241"/>
    <lineage>
        <taxon>Archaea</taxon>
        <taxon>Thermoproteota</taxon>
        <taxon>environmental samples</taxon>
    </lineage>
</organism>
<comment type="cofactor">
    <cofactor evidence="5">
        <name>Zn(2+)</name>
        <dbReference type="ChEBI" id="CHEBI:29105"/>
    </cofactor>
    <text evidence="5">Binds 1 zinc ion per subunit.</text>
</comment>
<feature type="binding site" evidence="5">
    <location>
        <position position="23"/>
    </location>
    <ligand>
        <name>Zn(2+)</name>
        <dbReference type="ChEBI" id="CHEBI:29105"/>
    </ligand>
</feature>
<keyword evidence="3 5" id="KW-0689">Ribosomal protein</keyword>
<sequence>MGRKLELIPLPKSKFLKVECPNCGNEQVIFSHAKSVVKCLICDNTLAIPKGGKADIKAKILAEVA</sequence>
<keyword evidence="5" id="KW-0479">Metal-binding</keyword>
<dbReference type="InterPro" id="IPR023407">
    <property type="entry name" value="Ribosomal_eS27_Zn-bd_dom_sf"/>
</dbReference>
<dbReference type="GO" id="GO:1990904">
    <property type="term" value="C:ribonucleoprotein complex"/>
    <property type="evidence" value="ECO:0007669"/>
    <property type="project" value="UniProtKB-KW"/>
</dbReference>
<dbReference type="InterPro" id="IPR000592">
    <property type="entry name" value="Ribosomal_eS27"/>
</dbReference>